<evidence type="ECO:0000256" key="9">
    <source>
        <dbReference type="PROSITE-ProRule" id="PRU01360"/>
    </source>
</evidence>
<protein>
    <submittedName>
        <fullName evidence="14">TonB-dependent receptor</fullName>
    </submittedName>
</protein>
<dbReference type="InterPro" id="IPR000531">
    <property type="entry name" value="Beta-barrel_TonB"/>
</dbReference>
<dbReference type="Gene3D" id="2.40.170.20">
    <property type="entry name" value="TonB-dependent receptor, beta-barrel domain"/>
    <property type="match status" value="1"/>
</dbReference>
<proteinExistence type="inferred from homology"/>
<organism evidence="14 15">
    <name type="scientific">Sandarakinorhabdus cyanobacteriorum</name>
    <dbReference type="NCBI Taxonomy" id="1981098"/>
    <lineage>
        <taxon>Bacteria</taxon>
        <taxon>Pseudomonadati</taxon>
        <taxon>Pseudomonadota</taxon>
        <taxon>Alphaproteobacteria</taxon>
        <taxon>Sphingomonadales</taxon>
        <taxon>Sphingosinicellaceae</taxon>
        <taxon>Sandarakinorhabdus</taxon>
    </lineage>
</organism>
<evidence type="ECO:0000313" key="15">
    <source>
        <dbReference type="Proteomes" id="UP000216991"/>
    </source>
</evidence>
<dbReference type="InterPro" id="IPR036942">
    <property type="entry name" value="Beta-barrel_TonB_sf"/>
</dbReference>
<evidence type="ECO:0000256" key="4">
    <source>
        <dbReference type="ARBA" id="ARBA00022692"/>
    </source>
</evidence>
<dbReference type="SUPFAM" id="SSF56935">
    <property type="entry name" value="Porins"/>
    <property type="match status" value="1"/>
</dbReference>
<gene>
    <name evidence="14" type="ORF">CHU93_12495</name>
</gene>
<dbReference type="InterPro" id="IPR039426">
    <property type="entry name" value="TonB-dep_rcpt-like"/>
</dbReference>
<dbReference type="EMBL" id="NOXT01000120">
    <property type="protein sequence ID" value="OYQ26092.1"/>
    <property type="molecule type" value="Genomic_DNA"/>
</dbReference>
<evidence type="ECO:0000256" key="6">
    <source>
        <dbReference type="ARBA" id="ARBA00023077"/>
    </source>
</evidence>
<dbReference type="InterPro" id="IPR037066">
    <property type="entry name" value="Plug_dom_sf"/>
</dbReference>
<dbReference type="PROSITE" id="PS52016">
    <property type="entry name" value="TONB_DEPENDENT_REC_3"/>
    <property type="match status" value="1"/>
</dbReference>
<keyword evidence="14" id="KW-0675">Receptor</keyword>
<evidence type="ECO:0000256" key="10">
    <source>
        <dbReference type="PROSITE-ProRule" id="PRU10144"/>
    </source>
</evidence>
<reference evidence="14 15" key="1">
    <citation type="submission" date="2017-07" db="EMBL/GenBank/DDBJ databases">
        <title>Sandarakinorhabdus cyanobacteriorum sp. nov., a novel bacterium isolated from cyanobacterial aggregates in a eutrophic lake.</title>
        <authorList>
            <person name="Cai H."/>
        </authorList>
    </citation>
    <scope>NUCLEOTIDE SEQUENCE [LARGE SCALE GENOMIC DNA]</scope>
    <source>
        <strain evidence="14 15">TH057</strain>
    </source>
</reference>
<dbReference type="Proteomes" id="UP000216991">
    <property type="component" value="Unassembled WGS sequence"/>
</dbReference>
<dbReference type="OrthoDB" id="7051241at2"/>
<comment type="similarity">
    <text evidence="9 11">Belongs to the TonB-dependent receptor family.</text>
</comment>
<feature type="domain" description="TonB-dependent receptor-like beta-barrel" evidence="12">
    <location>
        <begin position="393"/>
        <end position="940"/>
    </location>
</feature>
<evidence type="ECO:0000313" key="14">
    <source>
        <dbReference type="EMBL" id="OYQ26092.1"/>
    </source>
</evidence>
<keyword evidence="5" id="KW-0732">Signal</keyword>
<evidence type="ECO:0000256" key="5">
    <source>
        <dbReference type="ARBA" id="ARBA00022729"/>
    </source>
</evidence>
<feature type="short sequence motif" description="TonB C-terminal box" evidence="10">
    <location>
        <begin position="965"/>
        <end position="982"/>
    </location>
</feature>
<name>A0A255YA59_9SPHN</name>
<keyword evidence="6 11" id="KW-0798">TonB box</keyword>
<keyword evidence="7 9" id="KW-0472">Membrane</keyword>
<comment type="caution">
    <text evidence="14">The sequence shown here is derived from an EMBL/GenBank/DDBJ whole genome shotgun (WGS) entry which is preliminary data.</text>
</comment>
<dbReference type="AlphaFoldDB" id="A0A255YA59"/>
<dbReference type="Gene3D" id="2.170.130.10">
    <property type="entry name" value="TonB-dependent receptor, plug domain"/>
    <property type="match status" value="1"/>
</dbReference>
<evidence type="ECO:0000256" key="8">
    <source>
        <dbReference type="ARBA" id="ARBA00023237"/>
    </source>
</evidence>
<keyword evidence="4 9" id="KW-0812">Transmembrane</keyword>
<dbReference type="InterPro" id="IPR010917">
    <property type="entry name" value="TonB_rcpt_CS"/>
</dbReference>
<feature type="domain" description="TonB-dependent receptor plug" evidence="13">
    <location>
        <begin position="40"/>
        <end position="147"/>
    </location>
</feature>
<dbReference type="InterPro" id="IPR012910">
    <property type="entry name" value="Plug_dom"/>
</dbReference>
<sequence length="982" mass="104039">MMAVPAFAQTATAETPAAAEEDATIVVTGSLIKNPNLVSSSPVTVTTAETIQLRGSNVAEEVLREIPGIVPNIGSSVNNGNGGASFVDLRGLGSNRNLVLLDGQRIAPAGLGGVVDLNNIPLALVERVDALTGAAVTTYGADAITGVVNFVTRKNFTGVDMQVSSTLNEQGDGFRFRTDLTIGGDFADGKGNAVVSLGYQKADPVFQGNRDISINGISSFTGNAGAGSPTSVPARLFGMRPLDANGRPVTDPTVANIGNTQVAPDGSRAIPFYQDFNFNPFNIFQTPFERFNMFAKANYEITDNIEVYGRGMFSKNTVRTIIAPSGLFAQTVNIPLSNPFMNANIRNQYCGFNTTPGGVNGVPTYTPRFTQAECDRAATATSPTDPNYRTVRVPVSRRTVEAGTRDSEYTTTLFDYTAGFRGKLTNTVDWDVSASYGQSENIERATGYLITDRVQEALLATNPNTCLSGNALCVPLNVFGPAGSITPAMARFISADSTTRRTTSLTQVRGLLSGDLGVGIGDAEPIGFAVGAEYRDYAAAVLPDDFSERGALGGGGGPTPRVEGGYEVREVYGEVIAPLLQGKPFFENLTLEAGARYSDYKVRAAGNPSFDAFTWKVGGNWEVTKGFKIRGNYSKAVRAPNIGELFSPVSRGLTNLGTDPCAGSAPVNNANLRAVCIAQGAPANLIGFIEQPAAGQANAYGGGNPNVQPEKATTWTIGTVIQPAFAPGLAITLDYYNIGVTDAITSPLPGDSIAACFANLTAASAASAACRAIQRNPDTGSFDGESNGLPRPLSNLGRLKTDGLDFNVSYSTDLGFAKLGVNGNVNYTFRSLFQATPTDINRECVGYFSPNCSFTGSIQPKWQSSLRTTLSFDLVDVSVLWRHIDSVIQEPLNAAPLAQGGDAAPFFAPFRRIRAYDYFDLTGRFNISDNLTLLMTVNNLFDTKPPLVGNAAGATAFNSGNTFPSTYDALGRRYTVQVNVRF</sequence>
<dbReference type="PANTHER" id="PTHR47234">
    <property type="match status" value="1"/>
</dbReference>
<evidence type="ECO:0000256" key="1">
    <source>
        <dbReference type="ARBA" id="ARBA00004571"/>
    </source>
</evidence>
<dbReference type="GO" id="GO:0009279">
    <property type="term" value="C:cell outer membrane"/>
    <property type="evidence" value="ECO:0007669"/>
    <property type="project" value="UniProtKB-SubCell"/>
</dbReference>
<comment type="subcellular location">
    <subcellularLocation>
        <location evidence="1 9">Cell outer membrane</location>
        <topology evidence="1 9">Multi-pass membrane protein</topology>
    </subcellularLocation>
</comment>
<dbReference type="Pfam" id="PF00593">
    <property type="entry name" value="TonB_dep_Rec_b-barrel"/>
    <property type="match status" value="1"/>
</dbReference>
<keyword evidence="3 9" id="KW-1134">Transmembrane beta strand</keyword>
<dbReference type="PROSITE" id="PS01156">
    <property type="entry name" value="TONB_DEPENDENT_REC_2"/>
    <property type="match status" value="1"/>
</dbReference>
<evidence type="ECO:0000256" key="2">
    <source>
        <dbReference type="ARBA" id="ARBA00022448"/>
    </source>
</evidence>
<dbReference type="PANTHER" id="PTHR47234:SF2">
    <property type="entry name" value="TONB-DEPENDENT RECEPTOR"/>
    <property type="match status" value="1"/>
</dbReference>
<keyword evidence="15" id="KW-1185">Reference proteome</keyword>
<dbReference type="Pfam" id="PF07715">
    <property type="entry name" value="Plug"/>
    <property type="match status" value="1"/>
</dbReference>
<keyword evidence="2 9" id="KW-0813">Transport</keyword>
<evidence type="ECO:0000256" key="7">
    <source>
        <dbReference type="ARBA" id="ARBA00023136"/>
    </source>
</evidence>
<evidence type="ECO:0000259" key="12">
    <source>
        <dbReference type="Pfam" id="PF00593"/>
    </source>
</evidence>
<keyword evidence="8 9" id="KW-0998">Cell outer membrane</keyword>
<evidence type="ECO:0000256" key="3">
    <source>
        <dbReference type="ARBA" id="ARBA00022452"/>
    </source>
</evidence>
<evidence type="ECO:0000259" key="13">
    <source>
        <dbReference type="Pfam" id="PF07715"/>
    </source>
</evidence>
<evidence type="ECO:0000256" key="11">
    <source>
        <dbReference type="RuleBase" id="RU003357"/>
    </source>
</evidence>
<accession>A0A255YA59</accession>